<dbReference type="EMBL" id="BKCJ011282211">
    <property type="protein sequence ID" value="GFD14823.1"/>
    <property type="molecule type" value="Genomic_DNA"/>
</dbReference>
<gene>
    <name evidence="1" type="ORF">Tci_886792</name>
</gene>
<protein>
    <recommendedName>
        <fullName evidence="2">Retrovirus-related Pol polyprotein from transposon TNT 1-94</fullName>
    </recommendedName>
</protein>
<comment type="caution">
    <text evidence="1">The sequence shown here is derived from an EMBL/GenBank/DDBJ whole genome shotgun (WGS) entry which is preliminary data.</text>
</comment>
<proteinExistence type="predicted"/>
<evidence type="ECO:0000313" key="1">
    <source>
        <dbReference type="EMBL" id="GFD14823.1"/>
    </source>
</evidence>
<accession>A0A699TYG7</accession>
<feature type="non-terminal residue" evidence="1">
    <location>
        <position position="1"/>
    </location>
</feature>
<reference evidence="1" key="1">
    <citation type="journal article" date="2019" name="Sci. Rep.">
        <title>Draft genome of Tanacetum cinerariifolium, the natural source of mosquito coil.</title>
        <authorList>
            <person name="Yamashiro T."/>
            <person name="Shiraishi A."/>
            <person name="Satake H."/>
            <person name="Nakayama K."/>
        </authorList>
    </citation>
    <scope>NUCLEOTIDE SEQUENCE</scope>
</reference>
<dbReference type="AlphaFoldDB" id="A0A699TYG7"/>
<evidence type="ECO:0008006" key="2">
    <source>
        <dbReference type="Google" id="ProtNLM"/>
    </source>
</evidence>
<organism evidence="1">
    <name type="scientific">Tanacetum cinerariifolium</name>
    <name type="common">Dalmatian daisy</name>
    <name type="synonym">Chrysanthemum cinerariifolium</name>
    <dbReference type="NCBI Taxonomy" id="118510"/>
    <lineage>
        <taxon>Eukaryota</taxon>
        <taxon>Viridiplantae</taxon>
        <taxon>Streptophyta</taxon>
        <taxon>Embryophyta</taxon>
        <taxon>Tracheophyta</taxon>
        <taxon>Spermatophyta</taxon>
        <taxon>Magnoliopsida</taxon>
        <taxon>eudicotyledons</taxon>
        <taxon>Gunneridae</taxon>
        <taxon>Pentapetalae</taxon>
        <taxon>asterids</taxon>
        <taxon>campanulids</taxon>
        <taxon>Asterales</taxon>
        <taxon>Asteraceae</taxon>
        <taxon>Asteroideae</taxon>
        <taxon>Anthemideae</taxon>
        <taxon>Anthemidinae</taxon>
        <taxon>Tanacetum</taxon>
    </lineage>
</organism>
<sequence>LNAKQADWRDDTDDESEDHELEAQYMYMAQLQEVSPDTADSGPIFDAELVQKVSTDDHYNVFATESEHPEQSESVHDTYPIEQDEYHVIIDSLDMSYDREQIDCSYNIESQISTLLLNLQSP</sequence>
<name>A0A699TYG7_TANCI</name>